<evidence type="ECO:0000256" key="5">
    <source>
        <dbReference type="PROSITE-ProRule" id="PRU00552"/>
    </source>
</evidence>
<feature type="domain" description="Helicase ATP-binding" evidence="6">
    <location>
        <begin position="36"/>
        <end position="206"/>
    </location>
</feature>
<dbReference type="Pfam" id="PF00270">
    <property type="entry name" value="DEAD"/>
    <property type="match status" value="1"/>
</dbReference>
<dbReference type="Pfam" id="PF00271">
    <property type="entry name" value="Helicase_C"/>
    <property type="match status" value="1"/>
</dbReference>
<evidence type="ECO:0000256" key="4">
    <source>
        <dbReference type="ARBA" id="ARBA00022840"/>
    </source>
</evidence>
<dbReference type="GO" id="GO:0005524">
    <property type="term" value="F:ATP binding"/>
    <property type="evidence" value="ECO:0007669"/>
    <property type="project" value="UniProtKB-KW"/>
</dbReference>
<dbReference type="SMART" id="SM00490">
    <property type="entry name" value="HELICc"/>
    <property type="match status" value="1"/>
</dbReference>
<evidence type="ECO:0000259" key="6">
    <source>
        <dbReference type="PROSITE" id="PS51192"/>
    </source>
</evidence>
<evidence type="ECO:0000259" key="8">
    <source>
        <dbReference type="PROSITE" id="PS51195"/>
    </source>
</evidence>
<dbReference type="GO" id="GO:0016787">
    <property type="term" value="F:hydrolase activity"/>
    <property type="evidence" value="ECO:0007669"/>
    <property type="project" value="UniProtKB-KW"/>
</dbReference>
<dbReference type="AlphaFoldDB" id="A0A7W8LLS6"/>
<evidence type="ECO:0000256" key="1">
    <source>
        <dbReference type="ARBA" id="ARBA00022741"/>
    </source>
</evidence>
<dbReference type="SMART" id="SM00487">
    <property type="entry name" value="DEXDc"/>
    <property type="match status" value="1"/>
</dbReference>
<dbReference type="PROSITE" id="PS51195">
    <property type="entry name" value="Q_MOTIF"/>
    <property type="match status" value="1"/>
</dbReference>
<gene>
    <name evidence="9" type="ORF">HNP76_001005</name>
</gene>
<name>A0A7W8LLS6_9SPIR</name>
<dbReference type="CDD" id="cd18787">
    <property type="entry name" value="SF2_C_DEAD"/>
    <property type="match status" value="1"/>
</dbReference>
<dbReference type="PANTHER" id="PTHR47963">
    <property type="entry name" value="DEAD-BOX ATP-DEPENDENT RNA HELICASE 47, MITOCHONDRIAL"/>
    <property type="match status" value="1"/>
</dbReference>
<dbReference type="PROSITE" id="PS51194">
    <property type="entry name" value="HELICASE_CTER"/>
    <property type="match status" value="1"/>
</dbReference>
<dbReference type="InterPro" id="IPR027417">
    <property type="entry name" value="P-loop_NTPase"/>
</dbReference>
<dbReference type="InterPro" id="IPR044742">
    <property type="entry name" value="DEAD/DEAH_RhlB"/>
</dbReference>
<sequence length="394" mass="43798">MDSIKSFSELKIEDKYIEKLASNGITEPSAVQAQAIPEILAGTSLLFQSETGTGKTLAFLLPLLQNIEKLENPKKEVKIVIISPTIELASQIKSQVQLVSDSKAALLVGGAPIKRQTELLKEKPLVVIGGPARLLELFHLKKLKLDGAAAVVLDEVDRLISPELRDQTIELICAMKKDIQLIAASATITASTKKILQSTRIKQNGTTESDLKTLFLPPEDVLRKRITHLALFAETRDKIDTLRSLLNAEKPEKALIFTSKIDQVANIVSKLKYKNIECYALTAKTEKTERKATIDRFRSGKIKILVTSDLVARGMDIPNISHVIQMDMPSDDDFFIHRAGRTARMGKQGINIVIGDAYEMRKYAAIEKKLKITVYPRMLYKGKLIDPNEVTDVN</sequence>
<dbReference type="GO" id="GO:0009409">
    <property type="term" value="P:response to cold"/>
    <property type="evidence" value="ECO:0007669"/>
    <property type="project" value="TreeGrafter"/>
</dbReference>
<comment type="caution">
    <text evidence="9">The sequence shown here is derived from an EMBL/GenBank/DDBJ whole genome shotgun (WGS) entry which is preliminary data.</text>
</comment>
<dbReference type="InterPro" id="IPR050547">
    <property type="entry name" value="DEAD_box_RNA_helicases"/>
</dbReference>
<dbReference type="Proteomes" id="UP000518887">
    <property type="component" value="Unassembled WGS sequence"/>
</dbReference>
<dbReference type="PANTHER" id="PTHR47963:SF7">
    <property type="entry name" value="ATP-DEPENDENT RNA HELICASE YFML-RELATED"/>
    <property type="match status" value="1"/>
</dbReference>
<keyword evidence="2" id="KW-0378">Hydrolase</keyword>
<protein>
    <submittedName>
        <fullName evidence="9">Superfamily II DNA/RNA helicase</fullName>
    </submittedName>
</protein>
<organism evidence="9 10">
    <name type="scientific">Treponema ruminis</name>
    <dbReference type="NCBI Taxonomy" id="744515"/>
    <lineage>
        <taxon>Bacteria</taxon>
        <taxon>Pseudomonadati</taxon>
        <taxon>Spirochaetota</taxon>
        <taxon>Spirochaetia</taxon>
        <taxon>Spirochaetales</taxon>
        <taxon>Treponemataceae</taxon>
        <taxon>Treponema</taxon>
    </lineage>
</organism>
<dbReference type="GO" id="GO:0033592">
    <property type="term" value="F:RNA strand annealing activity"/>
    <property type="evidence" value="ECO:0007669"/>
    <property type="project" value="TreeGrafter"/>
</dbReference>
<dbReference type="Gene3D" id="3.40.50.300">
    <property type="entry name" value="P-loop containing nucleotide triphosphate hydrolases"/>
    <property type="match status" value="2"/>
</dbReference>
<dbReference type="InterPro" id="IPR014001">
    <property type="entry name" value="Helicase_ATP-bd"/>
</dbReference>
<dbReference type="InterPro" id="IPR001650">
    <property type="entry name" value="Helicase_C-like"/>
</dbReference>
<dbReference type="InterPro" id="IPR011545">
    <property type="entry name" value="DEAD/DEAH_box_helicase_dom"/>
</dbReference>
<reference evidence="9 10" key="1">
    <citation type="submission" date="2020-08" db="EMBL/GenBank/DDBJ databases">
        <title>Genomic Encyclopedia of Type Strains, Phase IV (KMG-IV): sequencing the most valuable type-strain genomes for metagenomic binning, comparative biology and taxonomic classification.</title>
        <authorList>
            <person name="Goeker M."/>
        </authorList>
    </citation>
    <scope>NUCLEOTIDE SEQUENCE [LARGE SCALE GENOMIC DNA]</scope>
    <source>
        <strain evidence="9 10">DSM 103462</strain>
    </source>
</reference>
<evidence type="ECO:0000256" key="3">
    <source>
        <dbReference type="ARBA" id="ARBA00022806"/>
    </source>
</evidence>
<feature type="domain" description="Helicase C-terminal" evidence="7">
    <location>
        <begin position="238"/>
        <end position="385"/>
    </location>
</feature>
<proteinExistence type="predicted"/>
<dbReference type="CDD" id="cd00268">
    <property type="entry name" value="DEADc"/>
    <property type="match status" value="1"/>
</dbReference>
<dbReference type="GO" id="GO:0003724">
    <property type="term" value="F:RNA helicase activity"/>
    <property type="evidence" value="ECO:0007669"/>
    <property type="project" value="InterPro"/>
</dbReference>
<keyword evidence="1" id="KW-0547">Nucleotide-binding</keyword>
<evidence type="ECO:0000256" key="2">
    <source>
        <dbReference type="ARBA" id="ARBA00022801"/>
    </source>
</evidence>
<dbReference type="EMBL" id="JACHFQ010000003">
    <property type="protein sequence ID" value="MBB5225648.1"/>
    <property type="molecule type" value="Genomic_DNA"/>
</dbReference>
<keyword evidence="4" id="KW-0067">ATP-binding</keyword>
<dbReference type="PROSITE" id="PS51192">
    <property type="entry name" value="HELICASE_ATP_BIND_1"/>
    <property type="match status" value="1"/>
</dbReference>
<feature type="domain" description="DEAD-box RNA helicase Q" evidence="8">
    <location>
        <begin position="5"/>
        <end position="33"/>
    </location>
</feature>
<accession>A0A7W8LLS6</accession>
<evidence type="ECO:0000313" key="9">
    <source>
        <dbReference type="EMBL" id="MBB5225648.1"/>
    </source>
</evidence>
<keyword evidence="3 9" id="KW-0347">Helicase</keyword>
<keyword evidence="10" id="KW-1185">Reference proteome</keyword>
<evidence type="ECO:0000259" key="7">
    <source>
        <dbReference type="PROSITE" id="PS51194"/>
    </source>
</evidence>
<evidence type="ECO:0000313" key="10">
    <source>
        <dbReference type="Proteomes" id="UP000518887"/>
    </source>
</evidence>
<dbReference type="RefSeq" id="WP_184658141.1">
    <property type="nucleotide sequence ID" value="NZ_CP031518.1"/>
</dbReference>
<dbReference type="GO" id="GO:0005829">
    <property type="term" value="C:cytosol"/>
    <property type="evidence" value="ECO:0007669"/>
    <property type="project" value="TreeGrafter"/>
</dbReference>
<dbReference type="SUPFAM" id="SSF52540">
    <property type="entry name" value="P-loop containing nucleoside triphosphate hydrolases"/>
    <property type="match status" value="1"/>
</dbReference>
<dbReference type="GO" id="GO:0005840">
    <property type="term" value="C:ribosome"/>
    <property type="evidence" value="ECO:0007669"/>
    <property type="project" value="TreeGrafter"/>
</dbReference>
<feature type="short sequence motif" description="Q motif" evidence="5">
    <location>
        <begin position="5"/>
        <end position="33"/>
    </location>
</feature>
<dbReference type="InterPro" id="IPR014014">
    <property type="entry name" value="RNA_helicase_DEAD_Q_motif"/>
</dbReference>